<sequence>MRLYYLALIIFLIVILILPPGLSLPLIFFVSDIVIICFPFFVCFFYCIWSFSSCCYWLFFFSSLFLLFSISFLFLISSSLIIRGQVLAI</sequence>
<dbReference type="EMBL" id="GEDG01026168">
    <property type="protein sequence ID" value="JAP14725.1"/>
    <property type="molecule type" value="Transcribed_RNA"/>
</dbReference>
<feature type="transmembrane region" description="Helical" evidence="1">
    <location>
        <begin position="58"/>
        <end position="82"/>
    </location>
</feature>
<evidence type="ECO:0000256" key="1">
    <source>
        <dbReference type="SAM" id="Phobius"/>
    </source>
</evidence>
<feature type="transmembrane region" description="Helical" evidence="1">
    <location>
        <begin position="33"/>
        <end position="51"/>
    </location>
</feature>
<organism evidence="2">
    <name type="scientific">Solanum chacoense</name>
    <name type="common">Chaco potato</name>
    <dbReference type="NCBI Taxonomy" id="4108"/>
    <lineage>
        <taxon>Eukaryota</taxon>
        <taxon>Viridiplantae</taxon>
        <taxon>Streptophyta</taxon>
        <taxon>Embryophyta</taxon>
        <taxon>Tracheophyta</taxon>
        <taxon>Spermatophyta</taxon>
        <taxon>Magnoliopsida</taxon>
        <taxon>eudicotyledons</taxon>
        <taxon>Gunneridae</taxon>
        <taxon>Pentapetalae</taxon>
        <taxon>asterids</taxon>
        <taxon>lamiids</taxon>
        <taxon>Solanales</taxon>
        <taxon>Solanaceae</taxon>
        <taxon>Solanoideae</taxon>
        <taxon>Solaneae</taxon>
        <taxon>Solanum</taxon>
    </lineage>
</organism>
<accession>A0A0V0H2X7</accession>
<protein>
    <submittedName>
        <fullName evidence="2">Putative ovule protein</fullName>
    </submittedName>
</protein>
<name>A0A0V0H2X7_SOLCH</name>
<proteinExistence type="predicted"/>
<dbReference type="AlphaFoldDB" id="A0A0V0H2X7"/>
<reference evidence="2" key="1">
    <citation type="submission" date="2015-12" db="EMBL/GenBank/DDBJ databases">
        <title>Gene expression during late stages of embryo sac development: a critical building block for successful pollen-pistil interactions.</title>
        <authorList>
            <person name="Liu Y."/>
            <person name="Joly V."/>
            <person name="Sabar M."/>
            <person name="Matton D.P."/>
        </authorList>
    </citation>
    <scope>NUCLEOTIDE SEQUENCE</scope>
</reference>
<keyword evidence="1" id="KW-0472">Membrane</keyword>
<keyword evidence="1" id="KW-0812">Transmembrane</keyword>
<keyword evidence="1" id="KW-1133">Transmembrane helix</keyword>
<evidence type="ECO:0000313" key="2">
    <source>
        <dbReference type="EMBL" id="JAP14725.1"/>
    </source>
</evidence>